<dbReference type="AlphaFoldDB" id="A0AB39RQM3"/>
<evidence type="ECO:0008006" key="3">
    <source>
        <dbReference type="Google" id="ProtNLM"/>
    </source>
</evidence>
<dbReference type="EMBL" id="CP163443">
    <property type="protein sequence ID" value="XDQ57519.1"/>
    <property type="molecule type" value="Genomic_DNA"/>
</dbReference>
<evidence type="ECO:0000313" key="2">
    <source>
        <dbReference type="EMBL" id="XDQ57519.1"/>
    </source>
</evidence>
<dbReference type="Gene3D" id="1.10.357.10">
    <property type="entry name" value="Tetracycline Repressor, domain 2"/>
    <property type="match status" value="1"/>
</dbReference>
<reference evidence="2" key="1">
    <citation type="submission" date="2024-07" db="EMBL/GenBank/DDBJ databases">
        <authorList>
            <person name="Yu S.T."/>
        </authorList>
    </citation>
    <scope>NUCLEOTIDE SEQUENCE</scope>
    <source>
        <strain evidence="2">R41</strain>
    </source>
</reference>
<accession>A0AB39RQM3</accession>
<feature type="region of interest" description="Disordered" evidence="1">
    <location>
        <begin position="1"/>
        <end position="20"/>
    </location>
</feature>
<gene>
    <name evidence="2" type="ORF">AB5J53_40540</name>
</gene>
<evidence type="ECO:0000256" key="1">
    <source>
        <dbReference type="SAM" id="MobiDB-lite"/>
    </source>
</evidence>
<name>A0AB39RQM3_9ACTN</name>
<organism evidence="2">
    <name type="scientific">Streptomyces sp. R41</name>
    <dbReference type="NCBI Taxonomy" id="3238632"/>
    <lineage>
        <taxon>Bacteria</taxon>
        <taxon>Bacillati</taxon>
        <taxon>Actinomycetota</taxon>
        <taxon>Actinomycetes</taxon>
        <taxon>Kitasatosporales</taxon>
        <taxon>Streptomycetaceae</taxon>
        <taxon>Streptomyces</taxon>
    </lineage>
</organism>
<proteinExistence type="predicted"/>
<protein>
    <recommendedName>
        <fullName evidence="3">Tetracyclin repressor-like C-terminal domain-containing protein</fullName>
    </recommendedName>
</protein>
<dbReference type="RefSeq" id="WP_369250583.1">
    <property type="nucleotide sequence ID" value="NZ_CP163443.1"/>
</dbReference>
<sequence length="106" mass="10734">MARYVGWRSRGDGVGGAGTSAASDVSVALLEESATARARSLGVGSDGARAIVGEIVGHLAPEDPKPARGKALGLFAMMAGSLQLSRVAFGSKLADEVLENALAFMC</sequence>